<dbReference type="InterPro" id="IPR010481">
    <property type="entry name" value="Cdc24/Scd1_N"/>
</dbReference>
<dbReference type="RefSeq" id="XP_001483998.2">
    <property type="nucleotide sequence ID" value="XM_001483948.1"/>
</dbReference>
<dbReference type="Gene3D" id="3.10.20.90">
    <property type="entry name" value="Phosphatidylinositol 3-kinase Catalytic Subunit, Chain A, domain 1"/>
    <property type="match status" value="1"/>
</dbReference>
<dbReference type="CDD" id="cd13246">
    <property type="entry name" value="PH_Scd1"/>
    <property type="match status" value="1"/>
</dbReference>
<name>A5DJC8_PICGU</name>
<dbReference type="InterPro" id="IPR053026">
    <property type="entry name" value="CDC42_GEF"/>
</dbReference>
<dbReference type="Proteomes" id="UP000001997">
    <property type="component" value="Unassembled WGS sequence"/>
</dbReference>
<dbReference type="GO" id="GO:0005934">
    <property type="term" value="C:cellular bud tip"/>
    <property type="evidence" value="ECO:0007669"/>
    <property type="project" value="EnsemblFungi"/>
</dbReference>
<dbReference type="GO" id="GO:0120171">
    <property type="term" value="C:Cdc24p-Far1p-Gbetagamma complex"/>
    <property type="evidence" value="ECO:0007669"/>
    <property type="project" value="EnsemblFungi"/>
</dbReference>
<evidence type="ECO:0000259" key="2">
    <source>
        <dbReference type="PROSITE" id="PS50003"/>
    </source>
</evidence>
<dbReference type="Pfam" id="PF15411">
    <property type="entry name" value="PH_10"/>
    <property type="match status" value="1"/>
</dbReference>
<evidence type="ECO:0000259" key="3">
    <source>
        <dbReference type="PROSITE" id="PS50010"/>
    </source>
</evidence>
<dbReference type="PANTHER" id="PTHR47339:SF1">
    <property type="entry name" value="CELL DIVISION CONTROL PROTEIN 24"/>
    <property type="match status" value="1"/>
</dbReference>
<dbReference type="GO" id="GO:0120157">
    <property type="term" value="C:PAR polarity complex"/>
    <property type="evidence" value="ECO:0007669"/>
    <property type="project" value="EnsemblFungi"/>
</dbReference>
<dbReference type="SUPFAM" id="SSF54277">
    <property type="entry name" value="CAD &amp; PB1 domains"/>
    <property type="match status" value="1"/>
</dbReference>
<dbReference type="Pfam" id="PF06395">
    <property type="entry name" value="CDC24"/>
    <property type="match status" value="1"/>
</dbReference>
<protein>
    <recommendedName>
        <fullName evidence="7">DH domain-containing protein</fullName>
    </recommendedName>
</protein>
<feature type="region of interest" description="Disordered" evidence="1">
    <location>
        <begin position="194"/>
        <end position="266"/>
    </location>
</feature>
<dbReference type="HOGENOM" id="CLU_007879_0_0_1"/>
<dbReference type="GO" id="GO:0005634">
    <property type="term" value="C:nucleus"/>
    <property type="evidence" value="ECO:0007669"/>
    <property type="project" value="EnsemblFungi"/>
</dbReference>
<dbReference type="GO" id="GO:0000935">
    <property type="term" value="C:division septum"/>
    <property type="evidence" value="ECO:0007669"/>
    <property type="project" value="TreeGrafter"/>
</dbReference>
<dbReference type="SMART" id="SM00325">
    <property type="entry name" value="RhoGEF"/>
    <property type="match status" value="1"/>
</dbReference>
<dbReference type="eggNOG" id="KOG3519">
    <property type="taxonomic scope" value="Eukaryota"/>
</dbReference>
<dbReference type="InterPro" id="IPR000219">
    <property type="entry name" value="DH_dom"/>
</dbReference>
<accession>A5DJC8</accession>
<dbReference type="Gene3D" id="1.20.900.10">
    <property type="entry name" value="Dbl homology (DH) domain"/>
    <property type="match status" value="1"/>
</dbReference>
<proteinExistence type="predicted"/>
<feature type="domain" description="PH" evidence="2">
    <location>
        <begin position="477"/>
        <end position="594"/>
    </location>
</feature>
<dbReference type="InterPro" id="IPR001849">
    <property type="entry name" value="PH_domain"/>
</dbReference>
<dbReference type="OrthoDB" id="1594986at2759"/>
<dbReference type="Gene3D" id="2.30.29.30">
    <property type="entry name" value="Pleckstrin-homology domain (PH domain)/Phosphotyrosine-binding domain (PTB)"/>
    <property type="match status" value="1"/>
</dbReference>
<dbReference type="GO" id="GO:0000750">
    <property type="term" value="P:pheromone-dependent signal transduction involved in conjugation with cellular fusion"/>
    <property type="evidence" value="ECO:0007669"/>
    <property type="project" value="EnsemblFungi"/>
</dbReference>
<dbReference type="InterPro" id="IPR011993">
    <property type="entry name" value="PH-like_dom_sf"/>
</dbReference>
<dbReference type="GO" id="GO:0043577">
    <property type="term" value="P:chemotropism"/>
    <property type="evidence" value="ECO:0007669"/>
    <property type="project" value="EnsemblFungi"/>
</dbReference>
<dbReference type="PROSITE" id="PS50003">
    <property type="entry name" value="PH_DOMAIN"/>
    <property type="match status" value="1"/>
</dbReference>
<dbReference type="EMBL" id="CH408158">
    <property type="protein sequence ID" value="EDK39281.2"/>
    <property type="molecule type" value="Genomic_DNA"/>
</dbReference>
<dbReference type="AlphaFoldDB" id="A5DJC8"/>
<dbReference type="SUPFAM" id="SSF50729">
    <property type="entry name" value="PH domain-like"/>
    <property type="match status" value="1"/>
</dbReference>
<dbReference type="GO" id="GO:0031106">
    <property type="term" value="P:septin ring organization"/>
    <property type="evidence" value="ECO:0007669"/>
    <property type="project" value="EnsemblFungi"/>
</dbReference>
<dbReference type="Pfam" id="PF00564">
    <property type="entry name" value="PB1"/>
    <property type="match status" value="1"/>
</dbReference>
<dbReference type="PANTHER" id="PTHR47339">
    <property type="entry name" value="CELL DIVISION CONTROL PROTEIN 24"/>
    <property type="match status" value="1"/>
</dbReference>
<dbReference type="SUPFAM" id="SSF48065">
    <property type="entry name" value="DBL homology domain (DH-domain)"/>
    <property type="match status" value="1"/>
</dbReference>
<dbReference type="GO" id="GO:0005737">
    <property type="term" value="C:cytoplasm"/>
    <property type="evidence" value="ECO:0007669"/>
    <property type="project" value="EnsemblFungi"/>
</dbReference>
<dbReference type="InParanoid" id="A5DJC8"/>
<reference evidence="5 6" key="1">
    <citation type="journal article" date="2009" name="Nature">
        <title>Evolution of pathogenicity and sexual reproduction in eight Candida genomes.</title>
        <authorList>
            <person name="Butler G."/>
            <person name="Rasmussen M.D."/>
            <person name="Lin M.F."/>
            <person name="Santos M.A."/>
            <person name="Sakthikumar S."/>
            <person name="Munro C.A."/>
            <person name="Rheinbay E."/>
            <person name="Grabherr M."/>
            <person name="Forche A."/>
            <person name="Reedy J.L."/>
            <person name="Agrafioti I."/>
            <person name="Arnaud M.B."/>
            <person name="Bates S."/>
            <person name="Brown A.J."/>
            <person name="Brunke S."/>
            <person name="Costanzo M.C."/>
            <person name="Fitzpatrick D.A."/>
            <person name="de Groot P.W."/>
            <person name="Harris D."/>
            <person name="Hoyer L.L."/>
            <person name="Hube B."/>
            <person name="Klis F.M."/>
            <person name="Kodira C."/>
            <person name="Lennard N."/>
            <person name="Logue M.E."/>
            <person name="Martin R."/>
            <person name="Neiman A.M."/>
            <person name="Nikolaou E."/>
            <person name="Quail M.A."/>
            <person name="Quinn J."/>
            <person name="Santos M.C."/>
            <person name="Schmitzberger F.F."/>
            <person name="Sherlock G."/>
            <person name="Shah P."/>
            <person name="Silverstein K.A."/>
            <person name="Skrzypek M.S."/>
            <person name="Soll D."/>
            <person name="Staggs R."/>
            <person name="Stansfield I."/>
            <person name="Stumpf M.P."/>
            <person name="Sudbery P.E."/>
            <person name="Srikantha T."/>
            <person name="Zeng Q."/>
            <person name="Berman J."/>
            <person name="Berriman M."/>
            <person name="Heitman J."/>
            <person name="Gow N.A."/>
            <person name="Lorenz M.C."/>
            <person name="Birren B.W."/>
            <person name="Kellis M."/>
            <person name="Cuomo C.A."/>
        </authorList>
    </citation>
    <scope>NUCLEOTIDE SEQUENCE [LARGE SCALE GENOMIC DNA]</scope>
    <source>
        <strain evidence="6">ATCC 6260 / CBS 566 / DSM 6381 / JCM 1539 / NBRC 10279 / NRRL Y-324</strain>
    </source>
</reference>
<dbReference type="SMART" id="SM00666">
    <property type="entry name" value="PB1"/>
    <property type="match status" value="1"/>
</dbReference>
<dbReference type="KEGG" id="pgu:PGUG_03379"/>
<dbReference type="PROSITE" id="PS50010">
    <property type="entry name" value="DH_2"/>
    <property type="match status" value="1"/>
</dbReference>
<dbReference type="GO" id="GO:0005935">
    <property type="term" value="C:cellular bud neck"/>
    <property type="evidence" value="ECO:0007669"/>
    <property type="project" value="EnsemblFungi"/>
</dbReference>
<evidence type="ECO:0008006" key="7">
    <source>
        <dbReference type="Google" id="ProtNLM"/>
    </source>
</evidence>
<evidence type="ECO:0000256" key="1">
    <source>
        <dbReference type="SAM" id="MobiDB-lite"/>
    </source>
</evidence>
<sequence length="718" mass="79854">MEGRSLRSLSNASTPSITRVASGPLSRFNKAPAQSHFHQRCVKLRNKLERIHGMSPYLQRAQNLAESAAESQALALSQSQEVSANTPTFIAGVLPAVVTSDPVTHLWKLFQLGAPLCLLFNAVAPEHPIAVVSSDDMRVCKKSVYDFLLAVKMHLGYEDELMISNVFSDSGTDFNKTLSVVEKLASRADIVEEESSSYNGGTLPNSTPGSLPSSQPGSAPTSRSASGHVPMHTPEAAMSSLSLSDRGRPTFDLEPSPLDSTVTLNDEHSSTDASKVFNELVYTERKYLDDLELLLKYKNEVRLADSVSPEQLDIMFPNLDVITDFQRRFLNGLECNVGISYKYQRIGSAFLHAARGPFRAYEPWTIGQTAAVELLHREGASLRKSSSLIDPGFELHSYVLKPVQRLCKYPLLLKELVKSTSTLNPGYEELTLALEAMKEVAHKVNEAQRRAENVGYLHQLQTRVVNWKGYNVKEMGELLHHGIIGVKVKDEDEKEFLAYLFERAIFFFVEEARKKSGFRNKTPKASSSLNMISSDGPLELSGRVYVSEIYNISTLGNSLVISWSGKKESGSFTFRYKTEETRAQWESCLRGLKQSEMAQIHRKLRGSQDSLGNLSMNSDRTVGTPGNRHHSSSSTTMMQRRVLVQLIHQNNDAGTLVLPASITFPEVYQKIGNRLGDVQRLRYKDEDGDYVVMDSNEDWAIAVDMVEETGGSITIWVS</sequence>
<dbReference type="GO" id="GO:0000131">
    <property type="term" value="C:incipient cellular bud site"/>
    <property type="evidence" value="ECO:0007669"/>
    <property type="project" value="EnsemblFungi"/>
</dbReference>
<dbReference type="InterPro" id="IPR033511">
    <property type="entry name" value="Cdc24/Scd1_PH_dom"/>
</dbReference>
<gene>
    <name evidence="5" type="ORF">PGUG_03379</name>
</gene>
<dbReference type="InterPro" id="IPR053793">
    <property type="entry name" value="PB1-like"/>
</dbReference>
<feature type="compositionally biased region" description="Polar residues" evidence="1">
    <location>
        <begin position="608"/>
        <end position="621"/>
    </location>
</feature>
<dbReference type="CDD" id="cd00160">
    <property type="entry name" value="RhoGEF"/>
    <property type="match status" value="1"/>
</dbReference>
<evidence type="ECO:0000313" key="6">
    <source>
        <dbReference type="Proteomes" id="UP000001997"/>
    </source>
</evidence>
<feature type="domain" description="DH" evidence="3">
    <location>
        <begin position="272"/>
        <end position="447"/>
    </location>
</feature>
<dbReference type="VEuPathDB" id="FungiDB:PGUG_03379"/>
<feature type="domain" description="PB1" evidence="4">
    <location>
        <begin position="641"/>
        <end position="718"/>
    </location>
</feature>
<dbReference type="GO" id="GO:0043332">
    <property type="term" value="C:mating projection tip"/>
    <property type="evidence" value="ECO:0007669"/>
    <property type="project" value="EnsemblFungi"/>
</dbReference>
<dbReference type="PROSITE" id="PS51745">
    <property type="entry name" value="PB1"/>
    <property type="match status" value="1"/>
</dbReference>
<dbReference type="GeneID" id="5126066"/>
<dbReference type="InterPro" id="IPR035899">
    <property type="entry name" value="DBL_dom_sf"/>
</dbReference>
<dbReference type="FunCoup" id="A5DJC8">
    <property type="interactions" value="115"/>
</dbReference>
<keyword evidence="6" id="KW-1185">Reference proteome</keyword>
<dbReference type="CDD" id="cd05992">
    <property type="entry name" value="PB1"/>
    <property type="match status" value="1"/>
</dbReference>
<dbReference type="GO" id="GO:0000282">
    <property type="term" value="P:cellular bud site selection"/>
    <property type="evidence" value="ECO:0007669"/>
    <property type="project" value="EnsemblFungi"/>
</dbReference>
<evidence type="ECO:0000259" key="4">
    <source>
        <dbReference type="PROSITE" id="PS51745"/>
    </source>
</evidence>
<dbReference type="InterPro" id="IPR000270">
    <property type="entry name" value="PB1_dom"/>
</dbReference>
<dbReference type="OMA" id="NWRGFNL"/>
<feature type="region of interest" description="Disordered" evidence="1">
    <location>
        <begin position="608"/>
        <end position="634"/>
    </location>
</feature>
<dbReference type="Pfam" id="PF00621">
    <property type="entry name" value="RhoGEF"/>
    <property type="match status" value="1"/>
</dbReference>
<dbReference type="GO" id="GO:0005085">
    <property type="term" value="F:guanyl-nucleotide exchange factor activity"/>
    <property type="evidence" value="ECO:0007669"/>
    <property type="project" value="EnsemblFungi"/>
</dbReference>
<feature type="compositionally biased region" description="Polar residues" evidence="1">
    <location>
        <begin position="196"/>
        <end position="225"/>
    </location>
</feature>
<dbReference type="GO" id="GO:0072697">
    <property type="term" value="P:protein localization to cell cortex"/>
    <property type="evidence" value="ECO:0007669"/>
    <property type="project" value="EnsemblFungi"/>
</dbReference>
<evidence type="ECO:0000313" key="5">
    <source>
        <dbReference type="EMBL" id="EDK39281.2"/>
    </source>
</evidence>
<dbReference type="GO" id="GO:0007096">
    <property type="term" value="P:regulation of exit from mitosis"/>
    <property type="evidence" value="ECO:0007669"/>
    <property type="project" value="EnsemblFungi"/>
</dbReference>
<organism evidence="5 6">
    <name type="scientific">Meyerozyma guilliermondii (strain ATCC 6260 / CBS 566 / DSM 6381 / JCM 1539 / NBRC 10279 / NRRL Y-324)</name>
    <name type="common">Yeast</name>
    <name type="synonym">Candida guilliermondii</name>
    <dbReference type="NCBI Taxonomy" id="294746"/>
    <lineage>
        <taxon>Eukaryota</taxon>
        <taxon>Fungi</taxon>
        <taxon>Dikarya</taxon>
        <taxon>Ascomycota</taxon>
        <taxon>Saccharomycotina</taxon>
        <taxon>Pichiomycetes</taxon>
        <taxon>Debaryomycetaceae</taxon>
        <taxon>Meyerozyma</taxon>
    </lineage>
</organism>
<dbReference type="STRING" id="294746.A5DJC8"/>